<name>Q65RZ5_MANSM</name>
<dbReference type="RefSeq" id="WP_011200826.1">
    <property type="nucleotide sequence ID" value="NC_006300.1"/>
</dbReference>
<evidence type="ECO:0000256" key="3">
    <source>
        <dbReference type="ARBA" id="ARBA00022729"/>
    </source>
</evidence>
<evidence type="ECO:0000256" key="2">
    <source>
        <dbReference type="ARBA" id="ARBA00022723"/>
    </source>
</evidence>
<dbReference type="KEGG" id="msu:MS1658"/>
<evidence type="ECO:0000256" key="4">
    <source>
        <dbReference type="ARBA" id="ARBA00022741"/>
    </source>
</evidence>
<evidence type="ECO:0000256" key="1">
    <source>
        <dbReference type="ARBA" id="ARBA00006654"/>
    </source>
</evidence>
<dbReference type="InterPro" id="IPR029052">
    <property type="entry name" value="Metallo-depent_PP-like"/>
</dbReference>
<gene>
    <name evidence="8" type="primary">ushA</name>
    <name evidence="8" type="ordered locus">MS1658</name>
</gene>
<dbReference type="InterPro" id="IPR008334">
    <property type="entry name" value="5'-Nucleotdase_C"/>
</dbReference>
<keyword evidence="2" id="KW-0479">Metal-binding</keyword>
<dbReference type="SUPFAM" id="SSF55816">
    <property type="entry name" value="5'-nucleotidase (syn. UDP-sugar hydrolase), C-terminal domain"/>
    <property type="match status" value="1"/>
</dbReference>
<dbReference type="InterPro" id="IPR006179">
    <property type="entry name" value="5_nucleotidase/apyrase"/>
</dbReference>
<sequence length="550" mass="61205">MNRPFRFLKLTAALSLFSAAAMSYQADKTYQFTLLHFNDLHGHYWHDKNGQYGLAAQKTAVDRIRNEVEAKGGSVITLFAGDLNTGVPESDLQNAHPDIDGLNAIGYDAMVLGNHEFDNPLQLLDMQEKWAKFPFLAANIYHKNTDKTLVKPYTMLKRSGLNIAIVGLTTEDTAKLGNPEYMKDLRFDNPISTAKKVVAEIDKQENPDVKIALTHMGYYYDGNYGSNAPGDVTMARRLEKGTFDVIVGGHSHDTVCVDAKGVFIRDYQPTQACKPDYQNGTWIMSAGEWGKFLGRADFEFKNGEVKLVRYELIPINLKKKVETAAGKTEYQLYGEQIPQDEKLLATLKTYQDKGDQLLSVKIGDVAGKLVGDRNIVRFHQTNLGRLVAEAQRRAAGADVGIMNSGGIRDSIQSGVITYRDILKVQPFGNIVSYFELSGAELIDYLNIVALKEVDSGAYPQFSGISMIIDRTAKQVKEVKIQGEPINLSKTYRISLPNYNALGGDGYPVMDKNPTYVNTYKVDAEVLKAFIAENSPIDANKFEPKGEITYR</sequence>
<dbReference type="PANTHER" id="PTHR11575">
    <property type="entry name" value="5'-NUCLEOTIDASE-RELATED"/>
    <property type="match status" value="1"/>
</dbReference>
<dbReference type="InterPro" id="IPR006146">
    <property type="entry name" value="5'-Nucleotdase_CS"/>
</dbReference>
<dbReference type="GO" id="GO:0008253">
    <property type="term" value="F:5'-nucleotidase activity"/>
    <property type="evidence" value="ECO:0007669"/>
    <property type="project" value="TreeGrafter"/>
</dbReference>
<keyword evidence="5" id="KW-0378">Hydrolase</keyword>
<feature type="domain" description="5'-Nucleotidase C-terminal" evidence="7">
    <location>
        <begin position="372"/>
        <end position="510"/>
    </location>
</feature>
<proteinExistence type="inferred from homology"/>
<keyword evidence="9" id="KW-1185">Reference proteome</keyword>
<organism evidence="8 9">
    <name type="scientific">Mannheimia succiniciproducens (strain KCTC 0769BP / MBEL55E)</name>
    <dbReference type="NCBI Taxonomy" id="221988"/>
    <lineage>
        <taxon>Bacteria</taxon>
        <taxon>Pseudomonadati</taxon>
        <taxon>Pseudomonadota</taxon>
        <taxon>Gammaproteobacteria</taxon>
        <taxon>Pasteurellales</taxon>
        <taxon>Pasteurellaceae</taxon>
        <taxon>Basfia</taxon>
    </lineage>
</organism>
<dbReference type="SUPFAM" id="SSF56300">
    <property type="entry name" value="Metallo-dependent phosphatases"/>
    <property type="match status" value="1"/>
</dbReference>
<evidence type="ECO:0000313" key="8">
    <source>
        <dbReference type="EMBL" id="AAU38265.1"/>
    </source>
</evidence>
<feature type="signal peptide" evidence="5">
    <location>
        <begin position="1"/>
        <end position="23"/>
    </location>
</feature>
<feature type="chain" id="PRO_5005143898" evidence="5">
    <location>
        <begin position="24"/>
        <end position="550"/>
    </location>
</feature>
<feature type="domain" description="Calcineurin-like phosphoesterase" evidence="6">
    <location>
        <begin position="33"/>
        <end position="252"/>
    </location>
</feature>
<dbReference type="eggNOG" id="COG0737">
    <property type="taxonomic scope" value="Bacteria"/>
</dbReference>
<dbReference type="STRING" id="221988.MS1658"/>
<protein>
    <submittedName>
        <fullName evidence="8">UshA protein</fullName>
    </submittedName>
</protein>
<dbReference type="AlphaFoldDB" id="Q65RZ5"/>
<dbReference type="Proteomes" id="UP000000607">
    <property type="component" value="Chromosome"/>
</dbReference>
<dbReference type="GO" id="GO:0046872">
    <property type="term" value="F:metal ion binding"/>
    <property type="evidence" value="ECO:0007669"/>
    <property type="project" value="UniProtKB-KW"/>
</dbReference>
<dbReference type="NCBIfam" id="NF007109">
    <property type="entry name" value="PRK09558.1"/>
    <property type="match status" value="1"/>
</dbReference>
<comment type="similarity">
    <text evidence="1 5">Belongs to the 5'-nucleotidase family.</text>
</comment>
<dbReference type="Pfam" id="PF02872">
    <property type="entry name" value="5_nucleotid_C"/>
    <property type="match status" value="1"/>
</dbReference>
<evidence type="ECO:0000259" key="7">
    <source>
        <dbReference type="Pfam" id="PF02872"/>
    </source>
</evidence>
<dbReference type="InterPro" id="IPR004843">
    <property type="entry name" value="Calcineurin-like_PHP"/>
</dbReference>
<keyword evidence="4 5" id="KW-0547">Nucleotide-binding</keyword>
<reference evidence="8 9" key="1">
    <citation type="journal article" date="2004" name="Nat. Biotechnol.">
        <title>The genome sequence of the capnophilic rumen bacterium Mannheimia succiniciproducens.</title>
        <authorList>
            <person name="Hong S.H."/>
            <person name="Kim J.S."/>
            <person name="Lee S.Y."/>
            <person name="In Y.H."/>
            <person name="Choi S.S."/>
            <person name="Rih J.-K."/>
            <person name="Kim C.H."/>
            <person name="Jeong H."/>
            <person name="Hur C.G."/>
            <person name="Kim J.J."/>
        </authorList>
    </citation>
    <scope>NUCLEOTIDE SEQUENCE [LARGE SCALE GENOMIC DNA]</scope>
    <source>
        <strain evidence="9">KCTC 0769BP / MBEL55E</strain>
    </source>
</reference>
<dbReference type="Gene3D" id="3.90.780.10">
    <property type="entry name" value="5'-Nucleotidase, C-terminal domain"/>
    <property type="match status" value="1"/>
</dbReference>
<dbReference type="EMBL" id="AE016827">
    <property type="protein sequence ID" value="AAU38265.1"/>
    <property type="molecule type" value="Genomic_DNA"/>
</dbReference>
<dbReference type="GO" id="GO:0000166">
    <property type="term" value="F:nucleotide binding"/>
    <property type="evidence" value="ECO:0007669"/>
    <property type="project" value="UniProtKB-KW"/>
</dbReference>
<dbReference type="PRINTS" id="PR01607">
    <property type="entry name" value="APYRASEFAMLY"/>
</dbReference>
<keyword evidence="3 5" id="KW-0732">Signal</keyword>
<dbReference type="GO" id="GO:0030288">
    <property type="term" value="C:outer membrane-bounded periplasmic space"/>
    <property type="evidence" value="ECO:0007669"/>
    <property type="project" value="TreeGrafter"/>
</dbReference>
<dbReference type="PANTHER" id="PTHR11575:SF46">
    <property type="entry name" value="PROTEIN USHA"/>
    <property type="match status" value="1"/>
</dbReference>
<evidence type="ECO:0000256" key="5">
    <source>
        <dbReference type="RuleBase" id="RU362119"/>
    </source>
</evidence>
<dbReference type="Gene3D" id="3.60.21.10">
    <property type="match status" value="1"/>
</dbReference>
<accession>Q65RZ5</accession>
<dbReference type="InterPro" id="IPR036907">
    <property type="entry name" value="5'-Nucleotdase_C_sf"/>
</dbReference>
<evidence type="ECO:0000313" key="9">
    <source>
        <dbReference type="Proteomes" id="UP000000607"/>
    </source>
</evidence>
<dbReference type="Pfam" id="PF00149">
    <property type="entry name" value="Metallophos"/>
    <property type="match status" value="1"/>
</dbReference>
<dbReference type="OrthoDB" id="9803927at2"/>
<evidence type="ECO:0000259" key="6">
    <source>
        <dbReference type="Pfam" id="PF00149"/>
    </source>
</evidence>
<dbReference type="PROSITE" id="PS00786">
    <property type="entry name" value="5_NUCLEOTIDASE_2"/>
    <property type="match status" value="1"/>
</dbReference>
<dbReference type="GO" id="GO:0009166">
    <property type="term" value="P:nucleotide catabolic process"/>
    <property type="evidence" value="ECO:0007669"/>
    <property type="project" value="InterPro"/>
</dbReference>
<dbReference type="GO" id="GO:0008768">
    <property type="term" value="F:UDP-sugar diphosphatase activity"/>
    <property type="evidence" value="ECO:0007669"/>
    <property type="project" value="TreeGrafter"/>
</dbReference>
<dbReference type="HOGENOM" id="CLU_005854_7_0_6"/>